<dbReference type="EMBL" id="CP032382">
    <property type="protein sequence ID" value="AYB30378.1"/>
    <property type="molecule type" value="Genomic_DNA"/>
</dbReference>
<evidence type="ECO:0000256" key="1">
    <source>
        <dbReference type="SAM" id="Phobius"/>
    </source>
</evidence>
<reference evidence="3" key="1">
    <citation type="submission" date="2018-09" db="EMBL/GenBank/DDBJ databases">
        <title>Chryseolinea sp. KIS68-18 isolated from soil.</title>
        <authorList>
            <person name="Weon H.-Y."/>
            <person name="Kwon S.-W."/>
            <person name="Lee S.A."/>
        </authorList>
    </citation>
    <scope>NUCLEOTIDE SEQUENCE [LARGE SCALE GENOMIC DNA]</scope>
    <source>
        <strain evidence="3">KIS68-18</strain>
    </source>
</reference>
<gene>
    <name evidence="2" type="ORF">D4L85_07170</name>
</gene>
<dbReference type="AlphaFoldDB" id="A0A385SN13"/>
<dbReference type="Proteomes" id="UP000266183">
    <property type="component" value="Chromosome"/>
</dbReference>
<keyword evidence="1" id="KW-0472">Membrane</keyword>
<keyword evidence="1" id="KW-0812">Transmembrane</keyword>
<keyword evidence="1" id="KW-1133">Transmembrane helix</keyword>
<feature type="transmembrane region" description="Helical" evidence="1">
    <location>
        <begin position="56"/>
        <end position="78"/>
    </location>
</feature>
<sequence>MSDRRRKNIYRKLFWIACLTSWPAFLLFEIAYVVAIFWLIVFILLIRHDRRRAWRLLFFSAWILVPVINFMIGTIGYFSGRATTLTVGYPLPELFNLDPQYRVWRSTSGCIVYGHEPFTHGPRNAAIHLWTNLFGYQRNVYHGYYPDEIKTQELLDQQGKAVTVHRTDEGIDFLYNEKNYQIHNSDYRALALPDTILSGRAVVVGDELLIFKSDSVTNCTYLTDNKTGVIFACYRDGYF</sequence>
<proteinExistence type="predicted"/>
<evidence type="ECO:0000313" key="3">
    <source>
        <dbReference type="Proteomes" id="UP000266183"/>
    </source>
</evidence>
<dbReference type="KEGG" id="chk:D4L85_07170"/>
<keyword evidence="3" id="KW-1185">Reference proteome</keyword>
<organism evidence="2 3">
    <name type="scientific">Chryseolinea soli</name>
    <dbReference type="NCBI Taxonomy" id="2321403"/>
    <lineage>
        <taxon>Bacteria</taxon>
        <taxon>Pseudomonadati</taxon>
        <taxon>Bacteroidota</taxon>
        <taxon>Cytophagia</taxon>
        <taxon>Cytophagales</taxon>
        <taxon>Fulvivirgaceae</taxon>
        <taxon>Chryseolinea</taxon>
    </lineage>
</organism>
<accession>A0A385SN13</accession>
<protein>
    <submittedName>
        <fullName evidence="2">Uncharacterized protein</fullName>
    </submittedName>
</protein>
<name>A0A385SN13_9BACT</name>
<feature type="transmembrane region" description="Helical" evidence="1">
    <location>
        <begin position="13"/>
        <end position="44"/>
    </location>
</feature>
<evidence type="ECO:0000313" key="2">
    <source>
        <dbReference type="EMBL" id="AYB30378.1"/>
    </source>
</evidence>